<name>A0A6P1GI49_SPHYA</name>
<evidence type="ECO:0000313" key="2">
    <source>
        <dbReference type="Proteomes" id="UP000464086"/>
    </source>
</evidence>
<gene>
    <name evidence="1" type="ORF">GS397_14890</name>
</gene>
<dbReference type="Proteomes" id="UP000464086">
    <property type="component" value="Chromosome"/>
</dbReference>
<dbReference type="NCBIfam" id="NF046037">
    <property type="entry name" value="carphisopro"/>
    <property type="match status" value="1"/>
</dbReference>
<evidence type="ECO:0000313" key="1">
    <source>
        <dbReference type="EMBL" id="QHD68205.1"/>
    </source>
</evidence>
<proteinExistence type="predicted"/>
<organism evidence="1 2">
    <name type="scientific">Sphingobium yanoikuyae</name>
    <name type="common">Sphingomonas yanoikuyae</name>
    <dbReference type="NCBI Taxonomy" id="13690"/>
    <lineage>
        <taxon>Bacteria</taxon>
        <taxon>Pseudomonadati</taxon>
        <taxon>Pseudomonadota</taxon>
        <taxon>Alphaproteobacteria</taxon>
        <taxon>Sphingomonadales</taxon>
        <taxon>Sphingomonadaceae</taxon>
        <taxon>Sphingobium</taxon>
    </lineage>
</organism>
<reference evidence="1 2" key="1">
    <citation type="submission" date="2019-12" db="EMBL/GenBank/DDBJ databases">
        <title>Functional and genomic insights into the Sphingobium yanoikuyae YC-JY1, a bacterium efficiently degrading bisphenol A.</title>
        <authorList>
            <person name="Jia Y."/>
            <person name="Li X."/>
            <person name="Wang J."/>
            <person name="Eltoukhy A."/>
            <person name="Lamraoui I."/>
            <person name="Yan Y."/>
        </authorList>
    </citation>
    <scope>NUCLEOTIDE SEQUENCE [LARGE SCALE GENOMIC DNA]</scope>
    <source>
        <strain evidence="1 2">YC-JY1</strain>
    </source>
</reference>
<accession>A0A6P1GI49</accession>
<dbReference type="AlphaFoldDB" id="A0A6P1GI49"/>
<sequence>MARDIGVPDVTVRQWRNRSGSIPVRYWNVIREAAKAKGVDLDLQVFVPAEAE</sequence>
<dbReference type="InterPro" id="IPR059216">
    <property type="entry name" value="LeuA_carph_isopro_dom"/>
</dbReference>
<dbReference type="EMBL" id="CP047218">
    <property type="protein sequence ID" value="QHD68205.1"/>
    <property type="molecule type" value="Genomic_DNA"/>
</dbReference>
<protein>
    <submittedName>
        <fullName evidence="1">Uncharacterized protein</fullName>
    </submittedName>
</protein>
<dbReference type="RefSeq" id="WP_159366907.1">
    <property type="nucleotide sequence ID" value="NZ_CP047218.1"/>
</dbReference>